<dbReference type="EMBL" id="JACOIK010000015">
    <property type="protein sequence ID" value="MBD1434777.1"/>
    <property type="molecule type" value="Genomic_DNA"/>
</dbReference>
<accession>A0ABR7YU44</accession>
<dbReference type="PANTHER" id="PTHR30383:SF5">
    <property type="entry name" value="SGNH HYDROLASE-TYPE ESTERASE DOMAIN-CONTAINING PROTEIN"/>
    <property type="match status" value="1"/>
</dbReference>
<dbReference type="RefSeq" id="WP_190995642.1">
    <property type="nucleotide sequence ID" value="NZ_JACOIK010000015.1"/>
</dbReference>
<organism evidence="2 3">
    <name type="scientific">Sphingobacterium micropteri</name>
    <dbReference type="NCBI Taxonomy" id="2763501"/>
    <lineage>
        <taxon>Bacteria</taxon>
        <taxon>Pseudomonadati</taxon>
        <taxon>Bacteroidota</taxon>
        <taxon>Sphingobacteriia</taxon>
        <taxon>Sphingobacteriales</taxon>
        <taxon>Sphingobacteriaceae</taxon>
        <taxon>Sphingobacterium</taxon>
    </lineage>
</organism>
<evidence type="ECO:0000313" key="3">
    <source>
        <dbReference type="Proteomes" id="UP000602759"/>
    </source>
</evidence>
<dbReference type="PROSITE" id="PS51257">
    <property type="entry name" value="PROKAR_LIPOPROTEIN"/>
    <property type="match status" value="1"/>
</dbReference>
<dbReference type="InterPro" id="IPR013830">
    <property type="entry name" value="SGNH_hydro"/>
</dbReference>
<dbReference type="InterPro" id="IPR051532">
    <property type="entry name" value="Ester_Hydrolysis_Enzymes"/>
</dbReference>
<dbReference type="Pfam" id="PF13472">
    <property type="entry name" value="Lipase_GDSL_2"/>
    <property type="match status" value="1"/>
</dbReference>
<dbReference type="Gene3D" id="3.40.50.1110">
    <property type="entry name" value="SGNH hydrolase"/>
    <property type="match status" value="1"/>
</dbReference>
<dbReference type="SUPFAM" id="SSF52266">
    <property type="entry name" value="SGNH hydrolase"/>
    <property type="match status" value="1"/>
</dbReference>
<protein>
    <submittedName>
        <fullName evidence="2">Arylesterase</fullName>
    </submittedName>
</protein>
<evidence type="ECO:0000313" key="2">
    <source>
        <dbReference type="EMBL" id="MBD1434777.1"/>
    </source>
</evidence>
<dbReference type="CDD" id="cd01822">
    <property type="entry name" value="Lysophospholipase_L1_like"/>
    <property type="match status" value="1"/>
</dbReference>
<sequence length="229" mass="25205">MIHILRRYSHLFFGMLLLSCNNGTSHTGENKNDQKKEQETSAEQKTIRNILFFGNSLTAGYGLDDPQEAFPALIQAKIDSLGLPYRCINAGLSGETSAGGKERIDWLLQQPVDIFVLELGANDGLRGVSTASTYENLSDIVEKVRKANPACKLVLAGMKVPPSMGQEYFNEFETLFPRLAKQYDMVLVPFLLDNVAGIGDLNQADAVHPTAEGQKILAHNVWAVLEPLL</sequence>
<evidence type="ECO:0000259" key="1">
    <source>
        <dbReference type="Pfam" id="PF13472"/>
    </source>
</evidence>
<gene>
    <name evidence="2" type="ORF">H8B06_18270</name>
</gene>
<reference evidence="2 3" key="1">
    <citation type="submission" date="2020-08" db="EMBL/GenBank/DDBJ databases">
        <title>Sphingobacterium sp. DN00404 isolated from aquaculture water.</title>
        <authorList>
            <person name="Zhang M."/>
        </authorList>
    </citation>
    <scope>NUCLEOTIDE SEQUENCE [LARGE SCALE GENOMIC DNA]</scope>
    <source>
        <strain evidence="2 3">DN00404</strain>
    </source>
</reference>
<proteinExistence type="predicted"/>
<feature type="domain" description="SGNH hydrolase-type esterase" evidence="1">
    <location>
        <begin position="52"/>
        <end position="216"/>
    </location>
</feature>
<name>A0ABR7YU44_9SPHI</name>
<dbReference type="PANTHER" id="PTHR30383">
    <property type="entry name" value="THIOESTERASE 1/PROTEASE 1/LYSOPHOSPHOLIPASE L1"/>
    <property type="match status" value="1"/>
</dbReference>
<comment type="caution">
    <text evidence="2">The sequence shown here is derived from an EMBL/GenBank/DDBJ whole genome shotgun (WGS) entry which is preliminary data.</text>
</comment>
<dbReference type="InterPro" id="IPR036514">
    <property type="entry name" value="SGNH_hydro_sf"/>
</dbReference>
<dbReference type="Proteomes" id="UP000602759">
    <property type="component" value="Unassembled WGS sequence"/>
</dbReference>
<keyword evidence="3" id="KW-1185">Reference proteome</keyword>